<dbReference type="PANTHER" id="PTHR43308">
    <property type="entry name" value="OUTER MEMBRANE PROTEIN ALPHA-RELATED"/>
    <property type="match status" value="1"/>
</dbReference>
<accession>A0A9X4QX25</accession>
<name>A0A9X4QX25_9BACL</name>
<reference evidence="2" key="1">
    <citation type="submission" date="2022-10" db="EMBL/GenBank/DDBJ databases">
        <title>Comparative genomic analysis of Cohnella hashimotonis sp. nov., isolated from the International Space Station.</title>
        <authorList>
            <person name="Simpson A."/>
            <person name="Venkateswaran K."/>
        </authorList>
    </citation>
    <scope>NUCLEOTIDE SEQUENCE</scope>
    <source>
        <strain evidence="2">DSM 28161</strain>
    </source>
</reference>
<protein>
    <submittedName>
        <fullName evidence="2">S-layer homology domain-containing protein</fullName>
    </submittedName>
</protein>
<evidence type="ECO:0000313" key="3">
    <source>
        <dbReference type="Proteomes" id="UP001153404"/>
    </source>
</evidence>
<feature type="domain" description="SLH" evidence="1">
    <location>
        <begin position="1"/>
        <end position="62"/>
    </location>
</feature>
<feature type="domain" description="SLH" evidence="1">
    <location>
        <begin position="123"/>
        <end position="181"/>
    </location>
</feature>
<evidence type="ECO:0000313" key="2">
    <source>
        <dbReference type="EMBL" id="MDG0814153.1"/>
    </source>
</evidence>
<organism evidence="2 3">
    <name type="scientific">Cohnella rhizosphaerae</name>
    <dbReference type="NCBI Taxonomy" id="1457232"/>
    <lineage>
        <taxon>Bacteria</taxon>
        <taxon>Bacillati</taxon>
        <taxon>Bacillota</taxon>
        <taxon>Bacilli</taxon>
        <taxon>Bacillales</taxon>
        <taxon>Paenibacillaceae</taxon>
        <taxon>Cohnella</taxon>
    </lineage>
</organism>
<keyword evidence="3" id="KW-1185">Reference proteome</keyword>
<dbReference type="PANTHER" id="PTHR43308:SF5">
    <property type="entry name" value="S-LAYER PROTEIN _ PEPTIDOGLYCAN ENDO-BETA-N-ACETYLGLUCOSAMINIDASE"/>
    <property type="match status" value="1"/>
</dbReference>
<proteinExistence type="predicted"/>
<dbReference type="Proteomes" id="UP001153404">
    <property type="component" value="Unassembled WGS sequence"/>
</dbReference>
<comment type="caution">
    <text evidence="2">The sequence shown here is derived from an EMBL/GenBank/DDBJ whole genome shotgun (WGS) entry which is preliminary data.</text>
</comment>
<feature type="domain" description="SLH" evidence="1">
    <location>
        <begin position="63"/>
        <end position="122"/>
    </location>
</feature>
<evidence type="ECO:0000259" key="1">
    <source>
        <dbReference type="PROSITE" id="PS51272"/>
    </source>
</evidence>
<dbReference type="RefSeq" id="WP_277538848.1">
    <property type="nucleotide sequence ID" value="NZ_JAPDIA010000009.1"/>
</dbReference>
<sequence length="184" mass="19821">MPFADVQAGSWSAQAIQVAQQLGIVRGRSDGGFHGSDPITRAEFVAMVAKALHLDRASDEGSIYSDTKGHWAEPAIDVLTAAGVVEGVGNGAFKPNQQISRAEISAILARLMVLDQTAEEINFPDTTYSWARAYIEQMAGADIVRGLDDGKFYPGAAATREQAVTMILRMLTVSRNIDLKLIEL</sequence>
<gene>
    <name evidence="2" type="ORF">OMP40_36410</name>
</gene>
<dbReference type="AlphaFoldDB" id="A0A9X4QX25"/>
<dbReference type="EMBL" id="JAPDIA010000009">
    <property type="protein sequence ID" value="MDG0814153.1"/>
    <property type="molecule type" value="Genomic_DNA"/>
</dbReference>
<dbReference type="InterPro" id="IPR051465">
    <property type="entry name" value="Cell_Envelope_Struct_Comp"/>
</dbReference>
<dbReference type="PROSITE" id="PS51272">
    <property type="entry name" value="SLH"/>
    <property type="match status" value="3"/>
</dbReference>
<dbReference type="InterPro" id="IPR001119">
    <property type="entry name" value="SLH_dom"/>
</dbReference>
<dbReference type="Pfam" id="PF00395">
    <property type="entry name" value="SLH"/>
    <property type="match status" value="3"/>
</dbReference>